<feature type="domain" description="S1 motif" evidence="18">
    <location>
        <begin position="39"/>
        <end position="119"/>
    </location>
</feature>
<keyword evidence="11 16" id="KW-0378">Hydrolase</keyword>
<dbReference type="FunFam" id="2.40.50.140:FF:000040">
    <property type="entry name" value="Ribonuclease E"/>
    <property type="match status" value="1"/>
</dbReference>
<reference evidence="19 20" key="1">
    <citation type="submission" date="2018-05" db="EMBL/GenBank/DDBJ databases">
        <title>Draft Genome Sequences for a Diverse set of 7 Haemophilus Species.</title>
        <authorList>
            <person name="Nichols M."/>
            <person name="Topaz N."/>
            <person name="Wang X."/>
            <person name="Wang X."/>
            <person name="Boxrud D."/>
        </authorList>
    </citation>
    <scope>NUCLEOTIDE SEQUENCE [LARGE SCALE GENOMIC DNA]</scope>
    <source>
        <strain evidence="19 20">C2008001710</strain>
    </source>
</reference>
<sequence length="937" mass="105916">MKRMLINATQKEELRVALVDGQRLFDLDIESPGHEQKKANIYKGKITRVEPSLEAAFVDYGAERHGFLPLKEIAREYFPADYVFQGRPNIRDILTEGQEVIVQVNKEERGNKGAALTTFVSLAGSYLVIMPNNPRAGGISRRIEGDERIELKEALSSLDVPEGVGLIVRTAGVGKSPEELQWDLKVLLHHWEAIKQASQSRPAPFLIHQESDVIVRAIRDYLRRDIGEILIDSPKVFEKAKAHIKLVRPDFINRVKLYQGEVPLFSHYQIESQIESAFQREVRLPSGGSIVIDVTEALTAIDINSARSTRGGDIEETALNTNLEAADEIARQLRLRDLGGLVVIDFIDMTPVRHQREVENRIRDAVRQDRARIQISRISRFGLLEMSRQRLSPSLGESSHHVCPRCQGTGKVRDNESLSLSILRLIEEEALKENTKQVHTIVPVQIASYLLNEKRKAVHSIEKRHNVDIIVVPNEAMETPHFSVFRVREGEELNELSYNLTKFHDAQDDTFSPEESLVSRNIETAAVTSEQVMESAAVSLSIPTAAPAPVERKSEEPSLFAKIVAAIKGLFASEPKEEEKNQNNRNNRNSNRNNRRNQDRRNNRRSRNNENNDNAKNTDEENARPTRERVNNRRNRRNANEEVTSESAVNFANVSDDNRQEEKAEKPVGERRQRRDLRKRVRIDDNANNVNENVIEAVEVPVVETVQNEVVENNVADNAEDKPRQERQRRTPRHLRTSNNQRRRRNEVKSPMPLFAAVASPELASGKVCVDYSVVNAAKESNFLSVDELLEQEKTKKGVITPATGIVVEEQPVKTQPALDFITQPANEAVQQKVQESLERLHHKSEPVAQVETAEVEPQEKTEFVRSYVFTGRAGTISAVQHTKAAMTLAKAPDEESKPFPIVEWTESRYYFNGKGAAGHHSAISHIYSEATQAKAE</sequence>
<evidence type="ECO:0000256" key="5">
    <source>
        <dbReference type="ARBA" id="ARBA00022552"/>
    </source>
</evidence>
<feature type="compositionally biased region" description="Low complexity" evidence="17">
    <location>
        <begin position="583"/>
        <end position="592"/>
    </location>
</feature>
<dbReference type="GO" id="GO:0000287">
    <property type="term" value="F:magnesium ion binding"/>
    <property type="evidence" value="ECO:0007669"/>
    <property type="project" value="UniProtKB-UniRule"/>
</dbReference>
<dbReference type="PANTHER" id="PTHR30001:SF1">
    <property type="entry name" value="RIBONUCLEASE E_G-LIKE PROTEIN, CHLOROPLASTIC"/>
    <property type="match status" value="1"/>
</dbReference>
<feature type="binding site" evidence="16">
    <location>
        <position position="302"/>
    </location>
    <ligand>
        <name>Mg(2+)</name>
        <dbReference type="ChEBI" id="CHEBI:18420"/>
        <note>catalytic</note>
    </ligand>
</feature>
<dbReference type="Pfam" id="PF00575">
    <property type="entry name" value="S1"/>
    <property type="match status" value="1"/>
</dbReference>
<dbReference type="InterPro" id="IPR012340">
    <property type="entry name" value="NA-bd_OB-fold"/>
</dbReference>
<keyword evidence="3 16" id="KW-0963">Cytoplasm</keyword>
<evidence type="ECO:0000313" key="20">
    <source>
        <dbReference type="Proteomes" id="UP000253910"/>
    </source>
</evidence>
<dbReference type="GO" id="GO:0000049">
    <property type="term" value="F:tRNA binding"/>
    <property type="evidence" value="ECO:0007669"/>
    <property type="project" value="UniProtKB-KW"/>
</dbReference>
<dbReference type="PROSITE" id="PS50126">
    <property type="entry name" value="S1"/>
    <property type="match status" value="1"/>
</dbReference>
<evidence type="ECO:0000256" key="11">
    <source>
        <dbReference type="ARBA" id="ARBA00022801"/>
    </source>
</evidence>
<dbReference type="GO" id="GO:0006364">
    <property type="term" value="P:rRNA processing"/>
    <property type="evidence" value="ECO:0007669"/>
    <property type="project" value="UniProtKB-UniRule"/>
</dbReference>
<feature type="binding site" evidence="16">
    <location>
        <position position="406"/>
    </location>
    <ligand>
        <name>Zn(2+)</name>
        <dbReference type="ChEBI" id="CHEBI:29105"/>
        <note>ligand shared between dimeric partners</note>
    </ligand>
</feature>
<evidence type="ECO:0000256" key="3">
    <source>
        <dbReference type="ARBA" id="ARBA00022490"/>
    </source>
</evidence>
<dbReference type="PANTHER" id="PTHR30001">
    <property type="entry name" value="RIBONUCLEASE"/>
    <property type="match status" value="1"/>
</dbReference>
<evidence type="ECO:0000256" key="17">
    <source>
        <dbReference type="SAM" id="MobiDB-lite"/>
    </source>
</evidence>
<organism evidence="19 20">
    <name type="scientific">Haemophilus parainfluenzae</name>
    <dbReference type="NCBI Taxonomy" id="729"/>
    <lineage>
        <taxon>Bacteria</taxon>
        <taxon>Pseudomonadati</taxon>
        <taxon>Pseudomonadota</taxon>
        <taxon>Gammaproteobacteria</taxon>
        <taxon>Pasteurellales</taxon>
        <taxon>Pasteurellaceae</taxon>
        <taxon>Haemophilus</taxon>
    </lineage>
</organism>
<keyword evidence="8 16" id="KW-0479">Metal-binding</keyword>
<dbReference type="EMBL" id="QEPW01000001">
    <property type="protein sequence ID" value="RDE99368.1"/>
    <property type="molecule type" value="Genomic_DNA"/>
</dbReference>
<evidence type="ECO:0000256" key="2">
    <source>
        <dbReference type="ARBA" id="ARBA00022475"/>
    </source>
</evidence>
<evidence type="ECO:0000259" key="18">
    <source>
        <dbReference type="PROSITE" id="PS50126"/>
    </source>
</evidence>
<dbReference type="Proteomes" id="UP000253910">
    <property type="component" value="Unassembled WGS sequence"/>
</dbReference>
<dbReference type="InterPro" id="IPR021968">
    <property type="entry name" value="PNPase_C"/>
</dbReference>
<gene>
    <name evidence="16" type="primary">rne</name>
    <name evidence="19" type="ORF">DPV87_00670</name>
</gene>
<keyword evidence="14 16" id="KW-0694">RNA-binding</keyword>
<feature type="compositionally biased region" description="Basic and acidic residues" evidence="17">
    <location>
        <begin position="719"/>
        <end position="729"/>
    </location>
</feature>
<keyword evidence="15 16" id="KW-0472">Membrane</keyword>
<accession>A0A369Z4Z1</accession>
<dbReference type="InterPro" id="IPR004659">
    <property type="entry name" value="RNase_E/G"/>
</dbReference>
<evidence type="ECO:0000256" key="4">
    <source>
        <dbReference type="ARBA" id="ARBA00022519"/>
    </source>
</evidence>
<dbReference type="NCBIfam" id="TIGR00757">
    <property type="entry name" value="RNaseEG"/>
    <property type="match status" value="1"/>
</dbReference>
<comment type="function">
    <text evidence="16">Endoribonuclease that plays a central role in RNA processing and decay. Required for the maturation of 5S and 16S rRNAs and the majority of tRNAs. Also involved in the degradation of most mRNAs.</text>
</comment>
<dbReference type="Gene3D" id="2.40.50.140">
    <property type="entry name" value="Nucleic acid-binding proteins"/>
    <property type="match status" value="1"/>
</dbReference>
<keyword evidence="13 16" id="KW-0460">Magnesium</keyword>
<feature type="region of interest" description="Disordered" evidence="17">
    <location>
        <begin position="574"/>
        <end position="680"/>
    </location>
</feature>
<dbReference type="NCBIfam" id="NF008074">
    <property type="entry name" value="PRK10811.1"/>
    <property type="match status" value="1"/>
</dbReference>
<dbReference type="Pfam" id="PF20833">
    <property type="entry name" value="RNase_E_G_Thio"/>
    <property type="match status" value="1"/>
</dbReference>
<protein>
    <recommendedName>
        <fullName evidence="16">Ribonuclease E</fullName>
        <shortName evidence="16">RNase E</shortName>
        <ecNumber evidence="16">3.1.26.12</ecNumber>
    </recommendedName>
</protein>
<dbReference type="GO" id="GO:0009898">
    <property type="term" value="C:cytoplasmic side of plasma membrane"/>
    <property type="evidence" value="ECO:0007669"/>
    <property type="project" value="UniProtKB-UniRule"/>
</dbReference>
<name>A0A369Z4Z1_HAEPA</name>
<evidence type="ECO:0000256" key="16">
    <source>
        <dbReference type="HAMAP-Rule" id="MF_00970"/>
    </source>
</evidence>
<evidence type="ECO:0000256" key="13">
    <source>
        <dbReference type="ARBA" id="ARBA00022842"/>
    </source>
</evidence>
<dbReference type="GO" id="GO:0005737">
    <property type="term" value="C:cytoplasm"/>
    <property type="evidence" value="ECO:0007669"/>
    <property type="project" value="UniProtKB-SubCell"/>
</dbReference>
<comment type="subunit">
    <text evidence="16">Component of the RNA degradosome, which is a multiprotein complex involved in RNA processing and mRNA degradation. Within the RNA degradosome, RNase E assembles into a homotetramer formed by a dimer of dimers.</text>
</comment>
<dbReference type="SUPFAM" id="SSF50249">
    <property type="entry name" value="Nucleic acid-binding proteins"/>
    <property type="match status" value="1"/>
</dbReference>
<dbReference type="InterPro" id="IPR028878">
    <property type="entry name" value="RNase_E"/>
</dbReference>
<dbReference type="InterPro" id="IPR048583">
    <property type="entry name" value="RNase_E_G_thioredoxin-like"/>
</dbReference>
<comment type="subcellular location">
    <subcellularLocation>
        <location evidence="16">Cytoplasm</location>
    </subcellularLocation>
    <subcellularLocation>
        <location evidence="16">Cell inner membrane</location>
        <topology evidence="16">Peripheral membrane protein</topology>
        <orientation evidence="16">Cytoplasmic side</orientation>
    </subcellularLocation>
</comment>
<comment type="cofactor">
    <cofactor evidence="16">
        <name>Zn(2+)</name>
        <dbReference type="ChEBI" id="CHEBI:29105"/>
    </cofactor>
    <text evidence="16">Binds 2 Zn(2+) ions per homotetramer.</text>
</comment>
<dbReference type="EC" id="3.1.26.12" evidence="16"/>
<dbReference type="Pfam" id="PF10150">
    <property type="entry name" value="RNase_E_G"/>
    <property type="match status" value="1"/>
</dbReference>
<comment type="cofactor">
    <cofactor evidence="16">
        <name>Mg(2+)</name>
        <dbReference type="ChEBI" id="CHEBI:18420"/>
    </cofactor>
    <text evidence="16">Binds 1 Mg(2+) ion per subunit.</text>
</comment>
<keyword evidence="16" id="KW-0820">tRNA-binding</keyword>
<dbReference type="HAMAP" id="MF_00970">
    <property type="entry name" value="RNase_E"/>
    <property type="match status" value="1"/>
</dbReference>
<evidence type="ECO:0000256" key="10">
    <source>
        <dbReference type="ARBA" id="ARBA00022759"/>
    </source>
</evidence>
<feature type="compositionally biased region" description="Basic and acidic residues" evidence="17">
    <location>
        <begin position="616"/>
        <end position="631"/>
    </location>
</feature>
<dbReference type="InterPro" id="IPR003029">
    <property type="entry name" value="S1_domain"/>
</dbReference>
<dbReference type="Pfam" id="PF12111">
    <property type="entry name" value="PNPase_C"/>
    <property type="match status" value="1"/>
</dbReference>
<proteinExistence type="inferred from homology"/>
<dbReference type="GO" id="GO:0008995">
    <property type="term" value="F:ribonuclease E activity"/>
    <property type="evidence" value="ECO:0007669"/>
    <property type="project" value="UniProtKB-EC"/>
</dbReference>
<keyword evidence="7 16" id="KW-0540">Nuclease</keyword>
<feature type="region of interest" description="Disordered" evidence="17">
    <location>
        <begin position="711"/>
        <end position="749"/>
    </location>
</feature>
<dbReference type="CDD" id="cd04453">
    <property type="entry name" value="S1_RNase_E"/>
    <property type="match status" value="1"/>
</dbReference>
<dbReference type="GO" id="GO:0008270">
    <property type="term" value="F:zinc ion binding"/>
    <property type="evidence" value="ECO:0007669"/>
    <property type="project" value="UniProtKB-UniRule"/>
</dbReference>
<dbReference type="GO" id="GO:0006402">
    <property type="term" value="P:mRNA catabolic process"/>
    <property type="evidence" value="ECO:0007669"/>
    <property type="project" value="UniProtKB-UniRule"/>
</dbReference>
<comment type="similarity">
    <text evidence="16">Belongs to the RNase E/G family. RNase E subfamily.</text>
</comment>
<keyword evidence="12 16" id="KW-0862">Zinc</keyword>
<evidence type="ECO:0000256" key="8">
    <source>
        <dbReference type="ARBA" id="ARBA00022723"/>
    </source>
</evidence>
<keyword evidence="4 16" id="KW-0997">Cell inner membrane</keyword>
<evidence type="ECO:0000256" key="15">
    <source>
        <dbReference type="ARBA" id="ARBA00023136"/>
    </source>
</evidence>
<dbReference type="GO" id="GO:0019843">
    <property type="term" value="F:rRNA binding"/>
    <property type="evidence" value="ECO:0007669"/>
    <property type="project" value="UniProtKB-KW"/>
</dbReference>
<dbReference type="RefSeq" id="WP_111314793.1">
    <property type="nucleotide sequence ID" value="NZ_QEPW01000001.1"/>
</dbReference>
<evidence type="ECO:0000313" key="19">
    <source>
        <dbReference type="EMBL" id="RDE99368.1"/>
    </source>
</evidence>
<comment type="catalytic activity">
    <reaction evidence="16">
        <text>Endonucleolytic cleavage of single-stranded RNA in A- and U-rich regions.</text>
        <dbReference type="EC" id="3.1.26.12"/>
    </reaction>
</comment>
<evidence type="ECO:0000256" key="9">
    <source>
        <dbReference type="ARBA" id="ARBA00022730"/>
    </source>
</evidence>
<feature type="compositionally biased region" description="Basic and acidic residues" evidence="17">
    <location>
        <begin position="656"/>
        <end position="673"/>
    </location>
</feature>
<dbReference type="GO" id="GO:0008033">
    <property type="term" value="P:tRNA processing"/>
    <property type="evidence" value="ECO:0007669"/>
    <property type="project" value="UniProtKB-UniRule"/>
</dbReference>
<evidence type="ECO:0000256" key="6">
    <source>
        <dbReference type="ARBA" id="ARBA00022694"/>
    </source>
</evidence>
<evidence type="ECO:0000256" key="14">
    <source>
        <dbReference type="ARBA" id="ARBA00022884"/>
    </source>
</evidence>
<keyword evidence="5 16" id="KW-0698">rRNA processing</keyword>
<feature type="region of interest" description="Required for zinc-mediated homotetramerization and catalytic activity" evidence="16">
    <location>
        <begin position="403"/>
        <end position="406"/>
    </location>
</feature>
<dbReference type="FunFam" id="3.40.1260.20:FF:000002">
    <property type="entry name" value="Ribonuclease E"/>
    <property type="match status" value="1"/>
</dbReference>
<evidence type="ECO:0000256" key="1">
    <source>
        <dbReference type="ARBA" id="ARBA00005663"/>
    </source>
</evidence>
<feature type="binding site" evidence="16">
    <location>
        <position position="403"/>
    </location>
    <ligand>
        <name>Zn(2+)</name>
        <dbReference type="ChEBI" id="CHEBI:29105"/>
        <note>ligand shared between dimeric partners</note>
    </ligand>
</feature>
<feature type="compositionally biased region" description="Basic residues" evidence="17">
    <location>
        <begin position="730"/>
        <end position="746"/>
    </location>
</feature>
<feature type="binding site" evidence="16">
    <location>
        <position position="345"/>
    </location>
    <ligand>
        <name>Mg(2+)</name>
        <dbReference type="ChEBI" id="CHEBI:18420"/>
        <note>catalytic</note>
    </ligand>
</feature>
<dbReference type="AlphaFoldDB" id="A0A369Z4Z1"/>
<comment type="similarity">
    <text evidence="1">Belongs to the RNase E/G family. RNase G subfamily.</text>
</comment>
<dbReference type="SMART" id="SM00316">
    <property type="entry name" value="S1"/>
    <property type="match status" value="1"/>
</dbReference>
<dbReference type="Gene3D" id="3.40.1260.20">
    <property type="entry name" value="Ribonuclease E, catalytic domain"/>
    <property type="match status" value="1"/>
</dbReference>
<keyword evidence="6 16" id="KW-0819">tRNA processing</keyword>
<comment type="caution">
    <text evidence="19">The sequence shown here is derived from an EMBL/GenBank/DDBJ whole genome shotgun (WGS) entry which is preliminary data.</text>
</comment>
<dbReference type="InterPro" id="IPR019307">
    <property type="entry name" value="RNA-bd_AU-1/RNase_E/G"/>
</dbReference>
<keyword evidence="9 16" id="KW-0699">rRNA-binding</keyword>
<keyword evidence="10 16" id="KW-0255">Endonuclease</keyword>
<keyword evidence="2 16" id="KW-1003">Cell membrane</keyword>
<feature type="compositionally biased region" description="Polar residues" evidence="17">
    <location>
        <begin position="645"/>
        <end position="655"/>
    </location>
</feature>
<evidence type="ECO:0000256" key="7">
    <source>
        <dbReference type="ARBA" id="ARBA00022722"/>
    </source>
</evidence>
<evidence type="ECO:0000256" key="12">
    <source>
        <dbReference type="ARBA" id="ARBA00022833"/>
    </source>
</evidence>